<comment type="caution">
    <text evidence="1">The sequence shown here is derived from an EMBL/GenBank/DDBJ whole genome shotgun (WGS) entry which is preliminary data.</text>
</comment>
<sequence length="106" mass="11974">MKPEFWPGPGAGQRAARGLANESILAMYALFGGTRPTGYALFDAPHPTLHGSNAYIVAGFAPTTHVFPAQKSKARGAHDRYLAFRVSPWYPWYSHRFFLFPHYYLR</sequence>
<proteinExistence type="predicted"/>
<evidence type="ECO:0000313" key="1">
    <source>
        <dbReference type="EMBL" id="EWM20441.1"/>
    </source>
</evidence>
<dbReference type="EMBL" id="AZIL01003076">
    <property type="protein sequence ID" value="EWM20441.1"/>
    <property type="molecule type" value="Genomic_DNA"/>
</dbReference>
<dbReference type="Proteomes" id="UP000019335">
    <property type="component" value="Unassembled WGS sequence"/>
</dbReference>
<dbReference type="AlphaFoldDB" id="W7TJG6"/>
<organism evidence="1 2">
    <name type="scientific">Nannochloropsis gaditana</name>
    <dbReference type="NCBI Taxonomy" id="72520"/>
    <lineage>
        <taxon>Eukaryota</taxon>
        <taxon>Sar</taxon>
        <taxon>Stramenopiles</taxon>
        <taxon>Ochrophyta</taxon>
        <taxon>Eustigmatophyceae</taxon>
        <taxon>Eustigmatales</taxon>
        <taxon>Monodopsidaceae</taxon>
        <taxon>Nannochloropsis</taxon>
    </lineage>
</organism>
<keyword evidence="2" id="KW-1185">Reference proteome</keyword>
<accession>W7TJG6</accession>
<evidence type="ECO:0000313" key="2">
    <source>
        <dbReference type="Proteomes" id="UP000019335"/>
    </source>
</evidence>
<gene>
    <name evidence="1" type="ORF">Naga_101072g2</name>
</gene>
<reference evidence="1 2" key="1">
    <citation type="journal article" date="2014" name="Mol. Plant">
        <title>Chromosome Scale Genome Assembly and Transcriptome Profiling of Nannochloropsis gaditana in Nitrogen Depletion.</title>
        <authorList>
            <person name="Corteggiani Carpinelli E."/>
            <person name="Telatin A."/>
            <person name="Vitulo N."/>
            <person name="Forcato C."/>
            <person name="D'Angelo M."/>
            <person name="Schiavon R."/>
            <person name="Vezzi A."/>
            <person name="Giacometti G.M."/>
            <person name="Morosinotto T."/>
            <person name="Valle G."/>
        </authorList>
    </citation>
    <scope>NUCLEOTIDE SEQUENCE [LARGE SCALE GENOMIC DNA]</scope>
    <source>
        <strain evidence="1 2">B-31</strain>
    </source>
</reference>
<protein>
    <submittedName>
        <fullName evidence="1">Uncharacterized protein</fullName>
    </submittedName>
</protein>
<name>W7TJG6_9STRA</name>